<dbReference type="GO" id="GO:0051015">
    <property type="term" value="F:actin filament binding"/>
    <property type="evidence" value="ECO:0007669"/>
    <property type="project" value="InterPro"/>
</dbReference>
<dbReference type="SMART" id="SM00153">
    <property type="entry name" value="VHP"/>
    <property type="match status" value="1"/>
</dbReference>
<dbReference type="InterPro" id="IPR036886">
    <property type="entry name" value="Villin_headpiece_dom_sf"/>
</dbReference>
<evidence type="ECO:0000259" key="15">
    <source>
        <dbReference type="PROSITE" id="PS51089"/>
    </source>
</evidence>
<dbReference type="Gene3D" id="3.40.20.10">
    <property type="entry name" value="Severin"/>
    <property type="match status" value="6"/>
</dbReference>
<dbReference type="GO" id="GO:0051014">
    <property type="term" value="P:actin filament severing"/>
    <property type="evidence" value="ECO:0007669"/>
    <property type="project" value="TreeGrafter"/>
</dbReference>
<keyword evidence="9" id="KW-0963">Cytoplasm</keyword>
<keyword evidence="10" id="KW-0677">Repeat</keyword>
<evidence type="ECO:0000256" key="9">
    <source>
        <dbReference type="ARBA" id="ARBA00022490"/>
    </source>
</evidence>
<dbReference type="GO" id="GO:0032433">
    <property type="term" value="C:filopodium tip"/>
    <property type="evidence" value="ECO:0007669"/>
    <property type="project" value="UniProtKB-SubCell"/>
</dbReference>
<dbReference type="CDD" id="cd11290">
    <property type="entry name" value="gelsolin_S1_like"/>
    <property type="match status" value="1"/>
</dbReference>
<dbReference type="PANTHER" id="PTHR11977">
    <property type="entry name" value="VILLIN"/>
    <property type="match status" value="1"/>
</dbReference>
<evidence type="ECO:0000256" key="2">
    <source>
        <dbReference type="ARBA" id="ARBA00004245"/>
    </source>
</evidence>
<evidence type="ECO:0000256" key="14">
    <source>
        <dbReference type="ARBA" id="ARBA00023273"/>
    </source>
</evidence>
<dbReference type="GO" id="GO:0005902">
    <property type="term" value="C:microvillus"/>
    <property type="evidence" value="ECO:0007669"/>
    <property type="project" value="UniProtKB-SubCell"/>
</dbReference>
<evidence type="ECO:0000256" key="4">
    <source>
        <dbReference type="ARBA" id="ARBA00004495"/>
    </source>
</evidence>
<dbReference type="FunFam" id="3.40.20.10:FF:000002">
    <property type="entry name" value="Gelsolin"/>
    <property type="match status" value="1"/>
</dbReference>
<accession>A0A8V5FW73</accession>
<dbReference type="GO" id="GO:0005737">
    <property type="term" value="C:cytoplasm"/>
    <property type="evidence" value="ECO:0007669"/>
    <property type="project" value="TreeGrafter"/>
</dbReference>
<reference evidence="16" key="3">
    <citation type="submission" date="2025-09" db="UniProtKB">
        <authorList>
            <consortium name="Ensembl"/>
        </authorList>
    </citation>
    <scope>IDENTIFICATION</scope>
</reference>
<keyword evidence="12" id="KW-0009">Actin-binding</keyword>
<dbReference type="CDD" id="cd11288">
    <property type="entry name" value="gelsolin_S5_like"/>
    <property type="match status" value="1"/>
</dbReference>
<dbReference type="FunFam" id="3.40.20.10:FF:000001">
    <property type="entry name" value="Gelsolin"/>
    <property type="match status" value="1"/>
</dbReference>
<dbReference type="GO" id="GO:0051016">
    <property type="term" value="P:barbed-end actin filament capping"/>
    <property type="evidence" value="ECO:0007669"/>
    <property type="project" value="TreeGrafter"/>
</dbReference>
<dbReference type="FunFam" id="1.10.950.10:FF:000005">
    <property type="entry name" value="Villin-1"/>
    <property type="match status" value="1"/>
</dbReference>
<dbReference type="GO" id="GO:0001726">
    <property type="term" value="C:ruffle"/>
    <property type="evidence" value="ECO:0007669"/>
    <property type="project" value="UniProtKB-SubCell"/>
</dbReference>
<dbReference type="SUPFAM" id="SSF55753">
    <property type="entry name" value="Actin depolymerizing proteins"/>
    <property type="match status" value="4"/>
</dbReference>
<dbReference type="Pfam" id="PF00626">
    <property type="entry name" value="Gelsolin"/>
    <property type="match status" value="6"/>
</dbReference>
<dbReference type="InterPro" id="IPR029006">
    <property type="entry name" value="ADF-H/Gelsolin-like_dom_sf"/>
</dbReference>
<dbReference type="GO" id="GO:0008154">
    <property type="term" value="P:actin polymerization or depolymerization"/>
    <property type="evidence" value="ECO:0007669"/>
    <property type="project" value="TreeGrafter"/>
</dbReference>
<dbReference type="SMART" id="SM00262">
    <property type="entry name" value="GEL"/>
    <property type="match status" value="6"/>
</dbReference>
<reference evidence="16" key="2">
    <citation type="submission" date="2025-08" db="UniProtKB">
        <authorList>
            <consortium name="Ensembl"/>
        </authorList>
    </citation>
    <scope>IDENTIFICATION</scope>
</reference>
<dbReference type="CDD" id="cd11291">
    <property type="entry name" value="gelsolin_S6_like"/>
    <property type="match status" value="1"/>
</dbReference>
<dbReference type="GO" id="GO:0030027">
    <property type="term" value="C:lamellipodium"/>
    <property type="evidence" value="ECO:0007669"/>
    <property type="project" value="UniProtKB-SubCell"/>
</dbReference>
<dbReference type="InterPro" id="IPR036180">
    <property type="entry name" value="Gelsolin-like_dom_sf"/>
</dbReference>
<evidence type="ECO:0000256" key="6">
    <source>
        <dbReference type="ARBA" id="ARBA00008418"/>
    </source>
</evidence>
<dbReference type="AlphaFoldDB" id="A0A8C6NED4"/>
<dbReference type="CDD" id="cd11293">
    <property type="entry name" value="gelsolin_S4_like"/>
    <property type="match status" value="1"/>
</dbReference>
<dbReference type="CDD" id="cd11292">
    <property type="entry name" value="gelsolin_S3_like"/>
    <property type="match status" value="1"/>
</dbReference>
<dbReference type="FunFam" id="3.40.20.10:FF:000005">
    <property type="entry name" value="Gelsolin"/>
    <property type="match status" value="1"/>
</dbReference>
<protein>
    <recommendedName>
        <fullName evidence="7">Villin-1</fullName>
    </recommendedName>
</protein>
<dbReference type="FunFam" id="3.40.20.10:FF:000004">
    <property type="entry name" value="Gelsolin"/>
    <property type="match status" value="1"/>
</dbReference>
<evidence type="ECO:0000256" key="8">
    <source>
        <dbReference type="ARBA" id="ARBA00022467"/>
    </source>
</evidence>
<organism evidence="16 17">
    <name type="scientific">Melopsittacus undulatus</name>
    <name type="common">Budgerigar</name>
    <name type="synonym">Psittacus undulatus</name>
    <dbReference type="NCBI Taxonomy" id="13146"/>
    <lineage>
        <taxon>Eukaryota</taxon>
        <taxon>Metazoa</taxon>
        <taxon>Chordata</taxon>
        <taxon>Craniata</taxon>
        <taxon>Vertebrata</taxon>
        <taxon>Euteleostomi</taxon>
        <taxon>Archelosauria</taxon>
        <taxon>Archosauria</taxon>
        <taxon>Dinosauria</taxon>
        <taxon>Saurischia</taxon>
        <taxon>Theropoda</taxon>
        <taxon>Coelurosauria</taxon>
        <taxon>Aves</taxon>
        <taxon>Neognathae</taxon>
        <taxon>Neoaves</taxon>
        <taxon>Telluraves</taxon>
        <taxon>Australaves</taxon>
        <taxon>Psittaciformes</taxon>
        <taxon>Psittaculidae</taxon>
        <taxon>Melopsittacus</taxon>
    </lineage>
</organism>
<evidence type="ECO:0000313" key="16">
    <source>
        <dbReference type="Ensembl" id="ENSMUNP00000017015.2"/>
    </source>
</evidence>
<evidence type="ECO:0000256" key="7">
    <source>
        <dbReference type="ARBA" id="ARBA00017436"/>
    </source>
</evidence>
<dbReference type="GO" id="GO:0005546">
    <property type="term" value="F:phosphatidylinositol-4,5-bisphosphate binding"/>
    <property type="evidence" value="ECO:0007669"/>
    <property type="project" value="TreeGrafter"/>
</dbReference>
<keyword evidence="17" id="KW-1185">Reference proteome</keyword>
<evidence type="ECO:0000256" key="10">
    <source>
        <dbReference type="ARBA" id="ARBA00022737"/>
    </source>
</evidence>
<name>A0A8C6NED4_MELUD</name>
<feature type="domain" description="HP" evidence="15">
    <location>
        <begin position="754"/>
        <end position="820"/>
    </location>
</feature>
<dbReference type="Ensembl" id="ENSMUNT00000019575.2">
    <property type="protein sequence ID" value="ENSMUNP00000017015.2"/>
    <property type="gene ID" value="ENSMUNG00000012994.2"/>
</dbReference>
<keyword evidence="13" id="KW-0206">Cytoskeleton</keyword>
<evidence type="ECO:0000256" key="5">
    <source>
        <dbReference type="ARBA" id="ARBA00004510"/>
    </source>
</evidence>
<evidence type="ECO:0000256" key="13">
    <source>
        <dbReference type="ARBA" id="ARBA00023212"/>
    </source>
</evidence>
<dbReference type="FunFam" id="3.40.20.10:FF:000027">
    <property type="entry name" value="Villin 1"/>
    <property type="match status" value="1"/>
</dbReference>
<evidence type="ECO:0000256" key="3">
    <source>
        <dbReference type="ARBA" id="ARBA00004466"/>
    </source>
</evidence>
<reference evidence="16" key="1">
    <citation type="submission" date="2020-03" db="EMBL/GenBank/DDBJ databases">
        <title>Melopsittacus undulatus (budgerigar) genome, bMelUnd1, maternal haplotype with Z.</title>
        <authorList>
            <person name="Gedman G."/>
            <person name="Mountcastle J."/>
            <person name="Haase B."/>
            <person name="Formenti G."/>
            <person name="Wright T."/>
            <person name="Apodaca J."/>
            <person name="Pelan S."/>
            <person name="Chow W."/>
            <person name="Rhie A."/>
            <person name="Howe K."/>
            <person name="Fedrigo O."/>
            <person name="Jarvis E.D."/>
        </authorList>
    </citation>
    <scope>NUCLEOTIDE SEQUENCE [LARGE SCALE GENOMIC DNA]</scope>
</reference>
<evidence type="ECO:0000256" key="1">
    <source>
        <dbReference type="ARBA" id="ARBA00004105"/>
    </source>
</evidence>
<dbReference type="PANTHER" id="PTHR11977:SF35">
    <property type="entry name" value="VILLIN-1"/>
    <property type="match status" value="1"/>
</dbReference>
<dbReference type="SUPFAM" id="SSF47050">
    <property type="entry name" value="VHP, Villin headpiece domain"/>
    <property type="match status" value="1"/>
</dbReference>
<dbReference type="Proteomes" id="UP000694405">
    <property type="component" value="Chromosome 4"/>
</dbReference>
<dbReference type="PROSITE" id="PS51089">
    <property type="entry name" value="HP"/>
    <property type="match status" value="1"/>
</dbReference>
<dbReference type="CDD" id="cd11289">
    <property type="entry name" value="gelsolin_S2_like"/>
    <property type="match status" value="1"/>
</dbReference>
<accession>A0A8C6NED4</accession>
<sequence length="820" mass="91579">MVELSSKVSRTLNKTTPGIQIWRIENMEMVPVPTKSYGSFYEGDCYVLLSTRKSGSSFSYDIHYWLGKESSQDEQGAAAIYTIQMDDHLGTVAVQHREVQGHESETFRAYFKQGLIYKKGGVASGMKHVETNTYNIQRLLHVKGKKNVVAGEVEMSWESFNRGDVFLLDLGQLIIQWNGPESNRNERLKAMTLAKDIRDRERGGRAKVGIVDGEDEGSSPGLMQVLTHVLGEKRDIKAAIPDDKVDQKLKSSLKLYHVSNASGNLVIQEVAVRPLTQDMLLHEDCYILDQGGLKIFVWKGKNANKEEKQQAMSRALGFIKAKNYPDSTSVETENDGSESAIFRQLFQKWTVPNQTSGLGKTFTAGKVAKVEQVKFDATTLHAKPQMAAQQKMVDDGTGEVEVWRVENQELVPVEKRWLGHFYGGDCYLILYTYFVGPKVNRIIYIWQGRHASTDELAASAYQAVILDQKYNNEPVQVRVTMGKEPAHLMAIFKGKMVVYAGGTSRSGSTEPTPSTRLFHVHGTNEYNTKAFEVPVRASSLNSNDVFVLKTPGCCYLWYGKGCSGDEREMGKTVADIISKTEKLVTAEGQEPPEFWLALGGKSQYANSKRLQEENPSMPPRLFECSNKTGTFLATEIVDFTQDDLEENDVYVLDTWDQVFFWIGKGANESEKEAAAVMVQEYLRSHPSGRDLDTPIIVVKQGYEPPTFTGWFLAWDPLCWAVSHGGGLERPGGSLPDPCPGTEQEVFTATTPLLPEKLQIFPLDVLVSTAAEDLPRGVDPSRKECHLSDQDFQAVFGMSRSAFGSLPLWKQQALKKDKGLF</sequence>
<proteinExistence type="inferred from homology"/>
<dbReference type="GO" id="GO:0015629">
    <property type="term" value="C:actin cytoskeleton"/>
    <property type="evidence" value="ECO:0007669"/>
    <property type="project" value="TreeGrafter"/>
</dbReference>
<comment type="similarity">
    <text evidence="6">Belongs to the villin/gelsolin family.</text>
</comment>
<dbReference type="InterPro" id="IPR007123">
    <property type="entry name" value="Gelsolin-like_dom"/>
</dbReference>
<gene>
    <name evidence="16" type="primary">LOC101871079</name>
</gene>
<dbReference type="SUPFAM" id="SSF82754">
    <property type="entry name" value="C-terminal, gelsolin-like domain of Sec23/24"/>
    <property type="match status" value="2"/>
</dbReference>
<keyword evidence="8" id="KW-0117">Actin capping</keyword>
<dbReference type="GO" id="GO:2000392">
    <property type="term" value="P:regulation of lamellipodium morphogenesis"/>
    <property type="evidence" value="ECO:0007669"/>
    <property type="project" value="TreeGrafter"/>
</dbReference>
<evidence type="ECO:0000256" key="11">
    <source>
        <dbReference type="ARBA" id="ARBA00022837"/>
    </source>
</evidence>
<keyword evidence="14" id="KW-0966">Cell projection</keyword>
<evidence type="ECO:0000313" key="17">
    <source>
        <dbReference type="Proteomes" id="UP000694405"/>
    </source>
</evidence>
<dbReference type="InterPro" id="IPR003128">
    <property type="entry name" value="Villin_headpiece"/>
</dbReference>
<dbReference type="PRINTS" id="PR00597">
    <property type="entry name" value="GELSOLIN"/>
</dbReference>
<dbReference type="Gene3D" id="1.10.950.10">
    <property type="entry name" value="Villin headpiece domain"/>
    <property type="match status" value="1"/>
</dbReference>
<dbReference type="Pfam" id="PF02209">
    <property type="entry name" value="VHP"/>
    <property type="match status" value="1"/>
</dbReference>
<keyword evidence="11" id="KW-0106">Calcium</keyword>
<comment type="subcellular location">
    <subcellularLocation>
        <location evidence="4">Cell projection</location>
        <location evidence="4">Filopodium tip</location>
    </subcellularLocation>
    <subcellularLocation>
        <location evidence="5">Cell projection</location>
        <location evidence="5">Lamellipodium</location>
    </subcellularLocation>
    <subcellularLocation>
        <location evidence="1">Cell projection</location>
        <location evidence="1">Microvillus</location>
    </subcellularLocation>
    <subcellularLocation>
        <location evidence="3">Cell projection</location>
        <location evidence="3">Ruffle</location>
    </subcellularLocation>
    <subcellularLocation>
        <location evidence="2">Cytoplasm</location>
        <location evidence="2">Cytoskeleton</location>
    </subcellularLocation>
</comment>
<evidence type="ECO:0000256" key="12">
    <source>
        <dbReference type="ARBA" id="ARBA00023203"/>
    </source>
</evidence>
<dbReference type="InterPro" id="IPR007122">
    <property type="entry name" value="Villin/Gelsolin"/>
</dbReference>